<comment type="caution">
    <text evidence="1">The sequence shown here is derived from an EMBL/GenBank/DDBJ whole genome shotgun (WGS) entry which is preliminary data.</text>
</comment>
<evidence type="ECO:0000313" key="2">
    <source>
        <dbReference type="Proteomes" id="UP001567538"/>
    </source>
</evidence>
<proteinExistence type="predicted"/>
<organism evidence="1 2">
    <name type="scientific">Salvia divinorum</name>
    <name type="common">Maria pastora</name>
    <name type="synonym">Diviner's sage</name>
    <dbReference type="NCBI Taxonomy" id="28513"/>
    <lineage>
        <taxon>Eukaryota</taxon>
        <taxon>Viridiplantae</taxon>
        <taxon>Streptophyta</taxon>
        <taxon>Embryophyta</taxon>
        <taxon>Tracheophyta</taxon>
        <taxon>Spermatophyta</taxon>
        <taxon>Magnoliopsida</taxon>
        <taxon>eudicotyledons</taxon>
        <taxon>Gunneridae</taxon>
        <taxon>Pentapetalae</taxon>
        <taxon>asterids</taxon>
        <taxon>lamiids</taxon>
        <taxon>Lamiales</taxon>
        <taxon>Lamiaceae</taxon>
        <taxon>Nepetoideae</taxon>
        <taxon>Mentheae</taxon>
        <taxon>Salviinae</taxon>
        <taxon>Salvia</taxon>
        <taxon>Salvia subgen. Calosphace</taxon>
    </lineage>
</organism>
<name>A0ABD1HAR9_SALDI</name>
<evidence type="ECO:0000313" key="1">
    <source>
        <dbReference type="EMBL" id="KAL1552041.1"/>
    </source>
</evidence>
<protein>
    <submittedName>
        <fullName evidence="1">Uncharacterized protein</fullName>
    </submittedName>
</protein>
<gene>
    <name evidence="1" type="ORF">AAHA92_12888</name>
</gene>
<keyword evidence="2" id="KW-1185">Reference proteome</keyword>
<accession>A0ABD1HAR9</accession>
<dbReference type="Proteomes" id="UP001567538">
    <property type="component" value="Unassembled WGS sequence"/>
</dbReference>
<sequence>MSLFSLSSCDTEEQSSIIINTLHLLLPKPLLSALYRVKVAKFWILVIDFASTLRASSLVTDLIIIFGH</sequence>
<dbReference type="AlphaFoldDB" id="A0ABD1HAR9"/>
<reference evidence="1 2" key="1">
    <citation type="submission" date="2024-06" db="EMBL/GenBank/DDBJ databases">
        <title>A chromosome level genome sequence of Diviner's sage (Salvia divinorum).</title>
        <authorList>
            <person name="Ford S.A."/>
            <person name="Ro D.-K."/>
            <person name="Ness R.W."/>
            <person name="Phillips M.A."/>
        </authorList>
    </citation>
    <scope>NUCLEOTIDE SEQUENCE [LARGE SCALE GENOMIC DNA]</scope>
    <source>
        <strain evidence="1">SAF-2024a</strain>
        <tissue evidence="1">Leaf</tissue>
    </source>
</reference>
<dbReference type="EMBL" id="JBEAFC010000006">
    <property type="protein sequence ID" value="KAL1552041.1"/>
    <property type="molecule type" value="Genomic_DNA"/>
</dbReference>